<evidence type="ECO:0000256" key="6">
    <source>
        <dbReference type="PROSITE-ProRule" id="PRU00182"/>
    </source>
</evidence>
<dbReference type="InterPro" id="IPR036986">
    <property type="entry name" value="S4_RNA-bd_sf"/>
</dbReference>
<evidence type="ECO:0000259" key="8">
    <source>
        <dbReference type="SMART" id="SM00363"/>
    </source>
</evidence>
<keyword evidence="4 7" id="KW-0413">Isomerase</keyword>
<dbReference type="Pfam" id="PF00849">
    <property type="entry name" value="PseudoU_synth_2"/>
    <property type="match status" value="1"/>
</dbReference>
<comment type="similarity">
    <text evidence="2 7">Belongs to the pseudouridine synthase RluA family.</text>
</comment>
<dbReference type="eggNOG" id="COG0564">
    <property type="taxonomic scope" value="Bacteria"/>
</dbReference>
<feature type="active site" evidence="5">
    <location>
        <position position="140"/>
    </location>
</feature>
<dbReference type="FunFam" id="3.30.2350.10:FF:000006">
    <property type="entry name" value="Pseudouridine synthase"/>
    <property type="match status" value="1"/>
</dbReference>
<dbReference type="AlphaFoldDB" id="R7RRI9"/>
<evidence type="ECO:0000313" key="10">
    <source>
        <dbReference type="Proteomes" id="UP000014923"/>
    </source>
</evidence>
<evidence type="ECO:0000313" key="9">
    <source>
        <dbReference type="EMBL" id="CDF57875.1"/>
    </source>
</evidence>
<dbReference type="EC" id="5.4.99.-" evidence="7"/>
<organism evidence="9 10">
    <name type="scientific">Thermobrachium celere DSM 8682</name>
    <dbReference type="NCBI Taxonomy" id="941824"/>
    <lineage>
        <taxon>Bacteria</taxon>
        <taxon>Bacillati</taxon>
        <taxon>Bacillota</taxon>
        <taxon>Clostridia</taxon>
        <taxon>Eubacteriales</taxon>
        <taxon>Clostridiaceae</taxon>
        <taxon>Thermobrachium</taxon>
    </lineage>
</organism>
<dbReference type="PANTHER" id="PTHR21600">
    <property type="entry name" value="MITOCHONDRIAL RNA PSEUDOURIDINE SYNTHASE"/>
    <property type="match status" value="1"/>
</dbReference>
<dbReference type="InterPro" id="IPR050188">
    <property type="entry name" value="RluA_PseudoU_synthase"/>
</dbReference>
<dbReference type="InterPro" id="IPR002942">
    <property type="entry name" value="S4_RNA-bd"/>
</dbReference>
<dbReference type="SUPFAM" id="SSF55174">
    <property type="entry name" value="Alpha-L RNA-binding motif"/>
    <property type="match status" value="1"/>
</dbReference>
<evidence type="ECO:0000256" key="2">
    <source>
        <dbReference type="ARBA" id="ARBA00010876"/>
    </source>
</evidence>
<feature type="domain" description="RNA-binding S4" evidence="8">
    <location>
        <begin position="17"/>
        <end position="81"/>
    </location>
</feature>
<dbReference type="SUPFAM" id="SSF55120">
    <property type="entry name" value="Pseudouridine synthase"/>
    <property type="match status" value="1"/>
</dbReference>
<evidence type="ECO:0000256" key="7">
    <source>
        <dbReference type="RuleBase" id="RU362028"/>
    </source>
</evidence>
<dbReference type="InterPro" id="IPR020103">
    <property type="entry name" value="PsdUridine_synth_cat_dom_sf"/>
</dbReference>
<dbReference type="CDD" id="cd02869">
    <property type="entry name" value="PseudoU_synth_RluA_like"/>
    <property type="match status" value="1"/>
</dbReference>
<dbReference type="GO" id="GO:0120159">
    <property type="term" value="F:rRNA pseudouridine synthase activity"/>
    <property type="evidence" value="ECO:0007669"/>
    <property type="project" value="UniProtKB-ARBA"/>
</dbReference>
<comment type="caution">
    <text evidence="9">The sequence shown here is derived from an EMBL/GenBank/DDBJ whole genome shotgun (WGS) entry which is preliminary data.</text>
</comment>
<accession>R7RRI9</accession>
<sequence length="307" mass="34759">MQTKSMNFVVDVDDIGKRIDVYLAEMIDNMSRSQIQKIINNGNVTVNDKVVKNNYKLKEDDEIVLNLPEPVTLKVEPENIPIEIMYEDDDIVVVNKPQGMVVHPAPGNYSGTLVNALLYHCKNLSSINGVIRPGIVHRIDKDTSGVLVVAKNDLAHRSLAEQIKEHSVNRIYLAITEGVIKEDGGTINRPIARHPVDRKKMAIVEGGREAITHFRVLERFKENTYIECKLETGRTHQIRVHMSSIGHPLVGDPVYGYKKQKYKLQGQALHATTLGFIHPTKKQYMEFTATPPSYFLELLEKLRNNSK</sequence>
<comment type="function">
    <text evidence="7">Responsible for synthesis of pseudouridine from uracil.</text>
</comment>
<dbReference type="GO" id="GO:0016829">
    <property type="term" value="F:lyase activity"/>
    <property type="evidence" value="ECO:0007669"/>
    <property type="project" value="UniProtKB-KW"/>
</dbReference>
<dbReference type="InterPro" id="IPR006145">
    <property type="entry name" value="PsdUridine_synth_RsuA/RluA"/>
</dbReference>
<protein>
    <recommendedName>
        <fullName evidence="7">Pseudouridine synthase</fullName>
        <ecNumber evidence="7">5.4.99.-</ecNumber>
    </recommendedName>
</protein>
<dbReference type="PANTHER" id="PTHR21600:SF44">
    <property type="entry name" value="RIBOSOMAL LARGE SUBUNIT PSEUDOURIDINE SYNTHASE D"/>
    <property type="match status" value="1"/>
</dbReference>
<dbReference type="RefSeq" id="WP_018661436.1">
    <property type="nucleotide sequence ID" value="NZ_HF952018.1"/>
</dbReference>
<keyword evidence="10" id="KW-1185">Reference proteome</keyword>
<evidence type="ECO:0000256" key="1">
    <source>
        <dbReference type="ARBA" id="ARBA00000073"/>
    </source>
</evidence>
<dbReference type="InterPro" id="IPR006225">
    <property type="entry name" value="PsdUridine_synth_RluC/D"/>
</dbReference>
<dbReference type="PROSITE" id="PS01129">
    <property type="entry name" value="PSI_RLU"/>
    <property type="match status" value="1"/>
</dbReference>
<name>R7RRI9_9CLOT</name>
<comment type="catalytic activity">
    <reaction evidence="1 7">
        <text>a uridine in RNA = a pseudouridine in RNA</text>
        <dbReference type="Rhea" id="RHEA:48348"/>
        <dbReference type="Rhea" id="RHEA-COMP:12068"/>
        <dbReference type="Rhea" id="RHEA-COMP:12069"/>
        <dbReference type="ChEBI" id="CHEBI:65314"/>
        <dbReference type="ChEBI" id="CHEBI:65315"/>
    </reaction>
</comment>
<evidence type="ECO:0000256" key="3">
    <source>
        <dbReference type="ARBA" id="ARBA00022884"/>
    </source>
</evidence>
<keyword evidence="3 6" id="KW-0694">RNA-binding</keyword>
<dbReference type="GO" id="GO:0003723">
    <property type="term" value="F:RNA binding"/>
    <property type="evidence" value="ECO:0007669"/>
    <property type="project" value="UniProtKB-KW"/>
</dbReference>
<dbReference type="Proteomes" id="UP000014923">
    <property type="component" value="Unassembled WGS sequence"/>
</dbReference>
<dbReference type="EMBL" id="CAVN010000092">
    <property type="protein sequence ID" value="CDF57875.1"/>
    <property type="molecule type" value="Genomic_DNA"/>
</dbReference>
<dbReference type="NCBIfam" id="TIGR00005">
    <property type="entry name" value="rluA_subfam"/>
    <property type="match status" value="1"/>
</dbReference>
<reference evidence="9" key="1">
    <citation type="submission" date="2013-03" db="EMBL/GenBank/DDBJ databases">
        <title>Draft genome sequence of the hydrogen-ethanol-producing anaerobic alkalithermophilic Caloramator celere.</title>
        <authorList>
            <person name="Ciranna A."/>
            <person name="Larjo A."/>
            <person name="Kivisto A."/>
            <person name="Santala V."/>
            <person name="Roos C."/>
            <person name="Karp M."/>
        </authorList>
    </citation>
    <scope>NUCLEOTIDE SEQUENCE [LARGE SCALE GENOMIC DNA]</scope>
    <source>
        <strain evidence="9">DSM 8682</strain>
    </source>
</reference>
<dbReference type="PROSITE" id="PS50889">
    <property type="entry name" value="S4"/>
    <property type="match status" value="1"/>
</dbReference>
<evidence type="ECO:0000256" key="5">
    <source>
        <dbReference type="PIRSR" id="PIRSR606225-1"/>
    </source>
</evidence>
<gene>
    <name evidence="9" type="ORF">TCEL_01789</name>
</gene>
<evidence type="ECO:0000256" key="4">
    <source>
        <dbReference type="ARBA" id="ARBA00023235"/>
    </source>
</evidence>
<dbReference type="Pfam" id="PF01479">
    <property type="entry name" value="S4"/>
    <property type="match status" value="1"/>
</dbReference>
<dbReference type="Gene3D" id="3.10.290.10">
    <property type="entry name" value="RNA-binding S4 domain"/>
    <property type="match status" value="1"/>
</dbReference>
<dbReference type="SMART" id="SM00363">
    <property type="entry name" value="S4"/>
    <property type="match status" value="1"/>
</dbReference>
<dbReference type="CDD" id="cd00165">
    <property type="entry name" value="S4"/>
    <property type="match status" value="1"/>
</dbReference>
<proteinExistence type="inferred from homology"/>
<keyword evidence="9" id="KW-0456">Lyase</keyword>
<dbReference type="InterPro" id="IPR006224">
    <property type="entry name" value="PsdUridine_synth_RluA-like_CS"/>
</dbReference>
<dbReference type="HOGENOM" id="CLU_016902_4_4_9"/>
<dbReference type="GO" id="GO:0000455">
    <property type="term" value="P:enzyme-directed rRNA pseudouridine synthesis"/>
    <property type="evidence" value="ECO:0007669"/>
    <property type="project" value="TreeGrafter"/>
</dbReference>
<dbReference type="Gene3D" id="3.30.2350.10">
    <property type="entry name" value="Pseudouridine synthase"/>
    <property type="match status" value="1"/>
</dbReference>